<dbReference type="Pfam" id="PF24842">
    <property type="entry name" value="UFD1_N2"/>
    <property type="match status" value="1"/>
</dbReference>
<dbReference type="PANTHER" id="PTHR12555">
    <property type="entry name" value="UBIQUITIN FUSION DEGRADATON PROTEIN 1"/>
    <property type="match status" value="1"/>
</dbReference>
<keyword evidence="2" id="KW-0833">Ubl conjugation pathway</keyword>
<feature type="domain" description="Ubiquitin fusion degradation protein UFD1 N-terminal subdomain 2" evidence="6">
    <location>
        <begin position="182"/>
        <end position="260"/>
    </location>
</feature>
<protein>
    <recommendedName>
        <fullName evidence="3">Ubiquitin fusion degradation protein 1</fullName>
    </recommendedName>
</protein>
<evidence type="ECO:0000256" key="3">
    <source>
        <dbReference type="ARBA" id="ARBA00074895"/>
    </source>
</evidence>
<gene>
    <name evidence="7" type="ORF">Amon01_000338400</name>
</gene>
<dbReference type="GO" id="GO:0031593">
    <property type="term" value="F:polyubiquitin modification-dependent protein binding"/>
    <property type="evidence" value="ECO:0007669"/>
    <property type="project" value="TreeGrafter"/>
</dbReference>
<dbReference type="AlphaFoldDB" id="A0A9W7DG89"/>
<comment type="caution">
    <text evidence="7">The sequence shown here is derived from an EMBL/GenBank/DDBJ whole genome shotgun (WGS) entry which is preliminary data.</text>
</comment>
<feature type="compositionally biased region" description="Basic residues" evidence="4">
    <location>
        <begin position="398"/>
        <end position="416"/>
    </location>
</feature>
<keyword evidence="8" id="KW-1185">Reference proteome</keyword>
<dbReference type="PANTHER" id="PTHR12555:SF13">
    <property type="entry name" value="UBIQUITIN RECOGNITION FACTOR IN ER-ASSOCIATED DEGRADATION PROTEIN 1"/>
    <property type="match status" value="1"/>
</dbReference>
<dbReference type="InterPro" id="IPR004854">
    <property type="entry name" value="Ufd1-like"/>
</dbReference>
<dbReference type="GO" id="GO:0034098">
    <property type="term" value="C:VCP-NPL4-UFD1 AAA ATPase complex"/>
    <property type="evidence" value="ECO:0007669"/>
    <property type="project" value="TreeGrafter"/>
</dbReference>
<dbReference type="InterPro" id="IPR042299">
    <property type="entry name" value="Ufd1-like_Nn"/>
</dbReference>
<dbReference type="FunFam" id="2.40.40.50:FF:000001">
    <property type="entry name" value="Ubiquitin fusion degradation protein 1 homolog"/>
    <property type="match status" value="1"/>
</dbReference>
<feature type="region of interest" description="Disordered" evidence="4">
    <location>
        <begin position="323"/>
        <end position="346"/>
    </location>
</feature>
<dbReference type="InterPro" id="IPR055417">
    <property type="entry name" value="UFD1_N1"/>
</dbReference>
<evidence type="ECO:0000256" key="1">
    <source>
        <dbReference type="ARBA" id="ARBA00006043"/>
    </source>
</evidence>
<accession>A0A9W7DG89</accession>
<dbReference type="InterPro" id="IPR055418">
    <property type="entry name" value="UFD1_N2"/>
</dbReference>
<evidence type="ECO:0000313" key="8">
    <source>
        <dbReference type="Proteomes" id="UP001165063"/>
    </source>
</evidence>
<dbReference type="GO" id="GO:0036503">
    <property type="term" value="P:ERAD pathway"/>
    <property type="evidence" value="ECO:0007669"/>
    <property type="project" value="TreeGrafter"/>
</dbReference>
<dbReference type="GO" id="GO:0006511">
    <property type="term" value="P:ubiquitin-dependent protein catabolic process"/>
    <property type="evidence" value="ECO:0007669"/>
    <property type="project" value="InterPro"/>
</dbReference>
<dbReference type="Pfam" id="PF03152">
    <property type="entry name" value="UFD1_N1"/>
    <property type="match status" value="1"/>
</dbReference>
<evidence type="ECO:0000259" key="5">
    <source>
        <dbReference type="Pfam" id="PF03152"/>
    </source>
</evidence>
<organism evidence="7 8">
    <name type="scientific">Ambrosiozyma monospora</name>
    <name type="common">Yeast</name>
    <name type="synonym">Endomycopsis monosporus</name>
    <dbReference type="NCBI Taxonomy" id="43982"/>
    <lineage>
        <taxon>Eukaryota</taxon>
        <taxon>Fungi</taxon>
        <taxon>Dikarya</taxon>
        <taxon>Ascomycota</taxon>
        <taxon>Saccharomycotina</taxon>
        <taxon>Pichiomycetes</taxon>
        <taxon>Pichiales</taxon>
        <taxon>Pichiaceae</taxon>
        <taxon>Ambrosiozyma</taxon>
    </lineage>
</organism>
<feature type="compositionally biased region" description="Basic and acidic residues" evidence="4">
    <location>
        <begin position="376"/>
        <end position="387"/>
    </location>
</feature>
<feature type="region of interest" description="Disordered" evidence="4">
    <location>
        <begin position="375"/>
        <end position="427"/>
    </location>
</feature>
<reference evidence="7" key="1">
    <citation type="submission" date="2023-04" db="EMBL/GenBank/DDBJ databases">
        <title>Ambrosiozyma monospora NBRC 1965.</title>
        <authorList>
            <person name="Ichikawa N."/>
            <person name="Sato H."/>
            <person name="Tonouchi N."/>
        </authorList>
    </citation>
    <scope>NUCLEOTIDE SEQUENCE</scope>
    <source>
        <strain evidence="7">NBRC 1965</strain>
    </source>
</reference>
<dbReference type="EMBL" id="BSXU01001405">
    <property type="protein sequence ID" value="GMG27090.1"/>
    <property type="molecule type" value="Genomic_DNA"/>
</dbReference>
<comment type="similarity">
    <text evidence="1">Belongs to the UFD1 family.</text>
</comment>
<dbReference type="Gene3D" id="2.40.40.50">
    <property type="entry name" value="Ubiquitin fusion degradation protein UFD1, N-terminal domain"/>
    <property type="match status" value="1"/>
</dbReference>
<evidence type="ECO:0000313" key="7">
    <source>
        <dbReference type="EMBL" id="GMG27090.1"/>
    </source>
</evidence>
<evidence type="ECO:0000256" key="4">
    <source>
        <dbReference type="SAM" id="MobiDB-lite"/>
    </source>
</evidence>
<name>A0A9W7DG89_AMBMO</name>
<feature type="domain" description="Ubiquitin fusion degradation protein UFD1 N-terminal subdomain 1" evidence="5">
    <location>
        <begin position="82"/>
        <end position="180"/>
    </location>
</feature>
<evidence type="ECO:0000256" key="2">
    <source>
        <dbReference type="ARBA" id="ARBA00022786"/>
    </source>
</evidence>
<proteinExistence type="inferred from homology"/>
<dbReference type="Proteomes" id="UP001165063">
    <property type="component" value="Unassembled WGS sequence"/>
</dbReference>
<evidence type="ECO:0000259" key="6">
    <source>
        <dbReference type="Pfam" id="PF24842"/>
    </source>
</evidence>
<sequence>MVLALTSPDPLSTDHCYQQEEYKYTKWYVYQGNANQIDPWAHTVDVLTRNPKYFAFQAILQFTSFGGFGGGFPTSVPLQQSFDDYFRCYPIAMMPDSIRKDDANYGGKIFLPQSALNKLTMLQIRYPMLFKITSETSNFSTHSGVLEFTSEEGRCYLPQWMMETLQAEPGSLVNIKSTDLKQGSFVKLEPQSVDFLDISDPKAVLENALRHFTTLTIDDIIELNYNDTIYKIKILEVKPESESNGICVIETDLSTDFAPPVGYVEPDYAAQKEENDRKKRENALAAPSLKGKGSMAKKINYGETLKQALQEATQNKFQGSGVKLSGKKVAEPAPPPQSVDTDDLDLSGPVKPLNLPEGYLFFGFPVVPYKDEFEEAEKKQQEGEKKVVFQGAGQSLRASKKRKDKNKKHPALKNKARSPDAIVIDSD</sequence>
<dbReference type="OrthoDB" id="422728at2759"/>
<dbReference type="Gene3D" id="3.10.330.10">
    <property type="match status" value="1"/>
</dbReference>
<dbReference type="GO" id="GO:0032182">
    <property type="term" value="F:ubiquitin-like protein binding"/>
    <property type="evidence" value="ECO:0007669"/>
    <property type="project" value="UniProtKB-ARBA"/>
</dbReference>